<dbReference type="EMBL" id="JARJCW010000012">
    <property type="protein sequence ID" value="KAJ7218391.1"/>
    <property type="molecule type" value="Genomic_DNA"/>
</dbReference>
<proteinExistence type="predicted"/>
<sequence>MASPFVYVPEATPQDGPSPFLPPSPRLYPSSPFLGPTDGASSAPNAFNANSVLWPGDEPQYESAYAASWAPMPARQRTNSWSGPAPPLTSPFLAPQPPAFLQRQRTGFFVPKHRKSNSWGYTAVPPPWGVGPAPQQIHPWLNGDAPSPDFHFDLAASAFRPLRRVNAAQSTPVAPAELAVTAFSPPRTALRILHARLPFWPIDLALPAGRAAPPISLSDILVALHRALHERISHADWHALGADDERRVSRAFTHRCRAEALRSGAPPAALREAELALRSQGVKRVDFLQGKTLLKGLVRAPGDPEGCVRMVTA</sequence>
<feature type="domain" description="DUF6699" evidence="2">
    <location>
        <begin position="162"/>
        <end position="301"/>
    </location>
</feature>
<comment type="caution">
    <text evidence="3">The sequence shown here is derived from an EMBL/GenBank/DDBJ whole genome shotgun (WGS) entry which is preliminary data.</text>
</comment>
<dbReference type="AlphaFoldDB" id="A0AAD6VVU7"/>
<feature type="compositionally biased region" description="Low complexity" evidence="1">
    <location>
        <begin position="27"/>
        <end position="48"/>
    </location>
</feature>
<keyword evidence="4" id="KW-1185">Reference proteome</keyword>
<accession>A0AAD6VVU7</accession>
<dbReference type="Pfam" id="PF20415">
    <property type="entry name" value="DUF6699"/>
    <property type="match status" value="1"/>
</dbReference>
<protein>
    <recommendedName>
        <fullName evidence="2">DUF6699 domain-containing protein</fullName>
    </recommendedName>
</protein>
<dbReference type="Proteomes" id="UP001219525">
    <property type="component" value="Unassembled WGS sequence"/>
</dbReference>
<evidence type="ECO:0000313" key="4">
    <source>
        <dbReference type="Proteomes" id="UP001219525"/>
    </source>
</evidence>
<evidence type="ECO:0000256" key="1">
    <source>
        <dbReference type="SAM" id="MobiDB-lite"/>
    </source>
</evidence>
<name>A0AAD6VVU7_9AGAR</name>
<evidence type="ECO:0000259" key="2">
    <source>
        <dbReference type="Pfam" id="PF20415"/>
    </source>
</evidence>
<evidence type="ECO:0000313" key="3">
    <source>
        <dbReference type="EMBL" id="KAJ7218391.1"/>
    </source>
</evidence>
<reference evidence="3" key="1">
    <citation type="submission" date="2023-03" db="EMBL/GenBank/DDBJ databases">
        <title>Massive genome expansion in bonnet fungi (Mycena s.s.) driven by repeated elements and novel gene families across ecological guilds.</title>
        <authorList>
            <consortium name="Lawrence Berkeley National Laboratory"/>
            <person name="Harder C.B."/>
            <person name="Miyauchi S."/>
            <person name="Viragh M."/>
            <person name="Kuo A."/>
            <person name="Thoen E."/>
            <person name="Andreopoulos B."/>
            <person name="Lu D."/>
            <person name="Skrede I."/>
            <person name="Drula E."/>
            <person name="Henrissat B."/>
            <person name="Morin E."/>
            <person name="Kohler A."/>
            <person name="Barry K."/>
            <person name="LaButti K."/>
            <person name="Morin E."/>
            <person name="Salamov A."/>
            <person name="Lipzen A."/>
            <person name="Mereny Z."/>
            <person name="Hegedus B."/>
            <person name="Baldrian P."/>
            <person name="Stursova M."/>
            <person name="Weitz H."/>
            <person name="Taylor A."/>
            <person name="Grigoriev I.V."/>
            <person name="Nagy L.G."/>
            <person name="Martin F."/>
            <person name="Kauserud H."/>
        </authorList>
    </citation>
    <scope>NUCLEOTIDE SEQUENCE</scope>
    <source>
        <strain evidence="3">9144</strain>
    </source>
</reference>
<organism evidence="3 4">
    <name type="scientific">Mycena pura</name>
    <dbReference type="NCBI Taxonomy" id="153505"/>
    <lineage>
        <taxon>Eukaryota</taxon>
        <taxon>Fungi</taxon>
        <taxon>Dikarya</taxon>
        <taxon>Basidiomycota</taxon>
        <taxon>Agaricomycotina</taxon>
        <taxon>Agaricomycetes</taxon>
        <taxon>Agaricomycetidae</taxon>
        <taxon>Agaricales</taxon>
        <taxon>Marasmiineae</taxon>
        <taxon>Mycenaceae</taxon>
        <taxon>Mycena</taxon>
    </lineage>
</organism>
<dbReference type="InterPro" id="IPR046522">
    <property type="entry name" value="DUF6699"/>
</dbReference>
<gene>
    <name evidence="3" type="ORF">GGX14DRAFT_549926</name>
</gene>
<feature type="region of interest" description="Disordered" evidence="1">
    <location>
        <begin position="1"/>
        <end position="48"/>
    </location>
</feature>